<dbReference type="PANTHER" id="PTHR13780:SF101">
    <property type="entry name" value="SNF1-RELATED PROTEIN KINASE REGULATORY SUBUNIT GAMMA-LIKE PV42A"/>
    <property type="match status" value="1"/>
</dbReference>
<evidence type="ECO:0000313" key="5">
    <source>
        <dbReference type="EMBL" id="RZB62349.1"/>
    </source>
</evidence>
<reference evidence="5 6" key="1">
    <citation type="submission" date="2018-09" db="EMBL/GenBank/DDBJ databases">
        <title>A high-quality reference genome of wild soybean provides a powerful tool to mine soybean genomes.</title>
        <authorList>
            <person name="Xie M."/>
            <person name="Chung C.Y.L."/>
            <person name="Li M.-W."/>
            <person name="Wong F.-L."/>
            <person name="Chan T.-F."/>
            <person name="Lam H.-M."/>
        </authorList>
    </citation>
    <scope>NUCLEOTIDE SEQUENCE [LARGE SCALE GENOMIC DNA]</scope>
    <source>
        <strain evidence="6">cv. W05</strain>
        <tissue evidence="5">Hypocotyl of etiolated seedlings</tissue>
    </source>
</reference>
<name>A0A445GM57_GLYSO</name>
<dbReference type="CDD" id="cd02205">
    <property type="entry name" value="CBS_pair_SF"/>
    <property type="match status" value="1"/>
</dbReference>
<dbReference type="EMBL" id="QZWG01000015">
    <property type="protein sequence ID" value="RZB62349.1"/>
    <property type="molecule type" value="Genomic_DNA"/>
</dbReference>
<dbReference type="Gramene" id="XM_028347697.1">
    <property type="protein sequence ID" value="XP_028203498.1"/>
    <property type="gene ID" value="LOC114387498"/>
</dbReference>
<dbReference type="InterPro" id="IPR046342">
    <property type="entry name" value="CBS_dom_sf"/>
</dbReference>
<evidence type="ECO:0000256" key="1">
    <source>
        <dbReference type="ARBA" id="ARBA00022737"/>
    </source>
</evidence>
<dbReference type="GO" id="GO:0005737">
    <property type="term" value="C:cytoplasm"/>
    <property type="evidence" value="ECO:0007669"/>
    <property type="project" value="TreeGrafter"/>
</dbReference>
<evidence type="ECO:0000256" key="3">
    <source>
        <dbReference type="PROSITE-ProRule" id="PRU00703"/>
    </source>
</evidence>
<dbReference type="Proteomes" id="UP000289340">
    <property type="component" value="Chromosome 15"/>
</dbReference>
<dbReference type="PROSITE" id="PS51371">
    <property type="entry name" value="CBS"/>
    <property type="match status" value="1"/>
</dbReference>
<keyword evidence="2 3" id="KW-0129">CBS domain</keyword>
<evidence type="ECO:0000259" key="4">
    <source>
        <dbReference type="PROSITE" id="PS51371"/>
    </source>
</evidence>
<feature type="domain" description="CBS" evidence="4">
    <location>
        <begin position="350"/>
        <end position="408"/>
    </location>
</feature>
<dbReference type="InterPro" id="IPR000644">
    <property type="entry name" value="CBS_dom"/>
</dbReference>
<dbReference type="GO" id="GO:0005634">
    <property type="term" value="C:nucleus"/>
    <property type="evidence" value="ECO:0007669"/>
    <property type="project" value="TreeGrafter"/>
</dbReference>
<keyword evidence="1" id="KW-0677">Repeat</keyword>
<evidence type="ECO:0000313" key="6">
    <source>
        <dbReference type="Proteomes" id="UP000289340"/>
    </source>
</evidence>
<gene>
    <name evidence="5" type="ORF">D0Y65_039595</name>
</gene>
<dbReference type="PANTHER" id="PTHR13780">
    <property type="entry name" value="AMP-ACTIVATED PROTEIN KINASE, GAMMA REGULATORY SUBUNIT"/>
    <property type="match status" value="1"/>
</dbReference>
<dbReference type="AlphaFoldDB" id="A0A445GM57"/>
<keyword evidence="6" id="KW-1185">Reference proteome</keyword>
<dbReference type="Pfam" id="PF00571">
    <property type="entry name" value="CBS"/>
    <property type="match status" value="1"/>
</dbReference>
<evidence type="ECO:0000256" key="2">
    <source>
        <dbReference type="ARBA" id="ARBA00023122"/>
    </source>
</evidence>
<proteinExistence type="predicted"/>
<dbReference type="SUPFAM" id="SSF54631">
    <property type="entry name" value="CBS-domain pair"/>
    <property type="match status" value="2"/>
</dbReference>
<accession>A0A445GM57</accession>
<protein>
    <submittedName>
        <fullName evidence="5">SNF1-related protein kinase regulatory subunit gamma-like PV42a</fullName>
    </submittedName>
</protein>
<dbReference type="SMART" id="SM00116">
    <property type="entry name" value="CBS"/>
    <property type="match status" value="2"/>
</dbReference>
<dbReference type="InterPro" id="IPR050511">
    <property type="entry name" value="AMPK_gamma/SDS23_families"/>
</dbReference>
<dbReference type="Gene3D" id="3.10.580.10">
    <property type="entry name" value="CBS-domain"/>
    <property type="match status" value="2"/>
</dbReference>
<comment type="caution">
    <text evidence="5">The sequence shown here is derived from an EMBL/GenBank/DDBJ whole genome shotgun (WGS) entry which is preliminary data.</text>
</comment>
<sequence>MLALCFPISTHLCTKKHLLVFCDQSKIKAMQEAKLGGEINMQRSGSMQLKEKKVRDLMVDKKRLVEVPYMASLAHTMTTLVANKVVAVPVAAPPGKWIGAGGSMIVESDKQTGDVRKHYIGMVTMLDIVAHIAGDDHLGGGDDITKDLDQKMSDPVSSIIGHSFEGLTLWTLNPNTSLLDCMEVLSKGVHRAMVPVDGQAENMSAGVELVESASSYQMLTQMDVLRFLHDRAGEADRELQSILSRSVQDLGADTEQIYAITDRTKLVDAIKCLKAAMLNAVPIVRASDVGQDDHKQHINGRCRKLIGTFSATDLRGCHVATLKSWLGISALAFTEEVASSPLYTESDTQINRRELVTCFAESPLSEVIEKAVTRHVHRVWVVDHEGLLVGVVSLTDVIRVTRHSMLSSDSDDL</sequence>
<organism evidence="5 6">
    <name type="scientific">Glycine soja</name>
    <name type="common">Wild soybean</name>
    <dbReference type="NCBI Taxonomy" id="3848"/>
    <lineage>
        <taxon>Eukaryota</taxon>
        <taxon>Viridiplantae</taxon>
        <taxon>Streptophyta</taxon>
        <taxon>Embryophyta</taxon>
        <taxon>Tracheophyta</taxon>
        <taxon>Spermatophyta</taxon>
        <taxon>Magnoliopsida</taxon>
        <taxon>eudicotyledons</taxon>
        <taxon>Gunneridae</taxon>
        <taxon>Pentapetalae</taxon>
        <taxon>rosids</taxon>
        <taxon>fabids</taxon>
        <taxon>Fabales</taxon>
        <taxon>Fabaceae</taxon>
        <taxon>Papilionoideae</taxon>
        <taxon>50 kb inversion clade</taxon>
        <taxon>NPAAA clade</taxon>
        <taxon>indigoferoid/millettioid clade</taxon>
        <taxon>Phaseoleae</taxon>
        <taxon>Glycine</taxon>
        <taxon>Glycine subgen. Soja</taxon>
    </lineage>
</organism>